<evidence type="ECO:0000256" key="3">
    <source>
        <dbReference type="ARBA" id="ARBA00004496"/>
    </source>
</evidence>
<keyword evidence="8 11" id="KW-0255">Endonuclease</keyword>
<comment type="function">
    <text evidence="2 11">Endonuclease that specifically degrades the RNA of RNA-DNA hybrids.</text>
</comment>
<evidence type="ECO:0000259" key="12">
    <source>
        <dbReference type="PROSITE" id="PS51975"/>
    </source>
</evidence>
<dbReference type="GO" id="GO:0004523">
    <property type="term" value="F:RNA-DNA hybrid ribonuclease activity"/>
    <property type="evidence" value="ECO:0007669"/>
    <property type="project" value="UniProtKB-EC"/>
</dbReference>
<evidence type="ECO:0000313" key="13">
    <source>
        <dbReference type="EMBL" id="OGL99358.1"/>
    </source>
</evidence>
<name>A0A1F7WAE3_9BACT</name>
<comment type="caution">
    <text evidence="13">The sequence shown here is derived from an EMBL/GenBank/DDBJ whole genome shotgun (WGS) entry which is preliminary data.</text>
</comment>
<comment type="catalytic activity">
    <reaction evidence="1 11">
        <text>Endonucleolytic cleavage to 5'-phosphomonoester.</text>
        <dbReference type="EC" id="3.1.26.4"/>
    </reaction>
</comment>
<dbReference type="GO" id="GO:0003723">
    <property type="term" value="F:RNA binding"/>
    <property type="evidence" value="ECO:0007669"/>
    <property type="project" value="UniProtKB-UniRule"/>
</dbReference>
<dbReference type="GO" id="GO:0032299">
    <property type="term" value="C:ribonuclease H2 complex"/>
    <property type="evidence" value="ECO:0007669"/>
    <property type="project" value="TreeGrafter"/>
</dbReference>
<accession>A0A1F7WAE3</accession>
<reference evidence="13 14" key="1">
    <citation type="journal article" date="2016" name="Nat. Commun.">
        <title>Thousands of microbial genomes shed light on interconnected biogeochemical processes in an aquifer system.</title>
        <authorList>
            <person name="Anantharaman K."/>
            <person name="Brown C.T."/>
            <person name="Hug L.A."/>
            <person name="Sharon I."/>
            <person name="Castelle C.J."/>
            <person name="Probst A.J."/>
            <person name="Thomas B.C."/>
            <person name="Singh A."/>
            <person name="Wilkins M.J."/>
            <person name="Karaoz U."/>
            <person name="Brodie E.L."/>
            <person name="Williams K.H."/>
            <person name="Hubbard S.S."/>
            <person name="Banfield J.F."/>
        </authorList>
    </citation>
    <scope>NUCLEOTIDE SEQUENCE [LARGE SCALE GENOMIC DNA]</scope>
</reference>
<evidence type="ECO:0000256" key="8">
    <source>
        <dbReference type="ARBA" id="ARBA00022759"/>
    </source>
</evidence>
<dbReference type="InterPro" id="IPR001352">
    <property type="entry name" value="RNase_HII/HIII"/>
</dbReference>
<organism evidence="13 14">
    <name type="scientific">Candidatus Uhrbacteria bacterium RIFOXYB2_FULL_57_15</name>
    <dbReference type="NCBI Taxonomy" id="1802422"/>
    <lineage>
        <taxon>Bacteria</taxon>
        <taxon>Candidatus Uhriibacteriota</taxon>
    </lineage>
</organism>
<evidence type="ECO:0000256" key="11">
    <source>
        <dbReference type="RuleBase" id="RU003515"/>
    </source>
</evidence>
<dbReference type="AlphaFoldDB" id="A0A1F7WAE3"/>
<dbReference type="EMBL" id="MGFE01000006">
    <property type="protein sequence ID" value="OGL99358.1"/>
    <property type="molecule type" value="Genomic_DNA"/>
</dbReference>
<dbReference type="SUPFAM" id="SSF53098">
    <property type="entry name" value="Ribonuclease H-like"/>
    <property type="match status" value="2"/>
</dbReference>
<gene>
    <name evidence="13" type="ORF">A2304_00075</name>
</gene>
<keyword evidence="9 11" id="KW-0378">Hydrolase</keyword>
<keyword evidence="7" id="KW-0479">Metal-binding</keyword>
<dbReference type="InterPro" id="IPR024567">
    <property type="entry name" value="RNase_HII/HIII_dom"/>
</dbReference>
<dbReference type="EC" id="3.1.26.4" evidence="11"/>
<evidence type="ECO:0000256" key="6">
    <source>
        <dbReference type="ARBA" id="ARBA00022722"/>
    </source>
</evidence>
<dbReference type="InterPro" id="IPR036397">
    <property type="entry name" value="RNaseH_sf"/>
</dbReference>
<evidence type="ECO:0000256" key="9">
    <source>
        <dbReference type="ARBA" id="ARBA00022801"/>
    </source>
</evidence>
<proteinExistence type="inferred from homology"/>
<comment type="subcellular location">
    <subcellularLocation>
        <location evidence="3">Cytoplasm</location>
    </subcellularLocation>
</comment>
<keyword evidence="5" id="KW-0963">Cytoplasm</keyword>
<evidence type="ECO:0000256" key="10">
    <source>
        <dbReference type="PROSITE-ProRule" id="PRU01319"/>
    </source>
</evidence>
<dbReference type="Gene3D" id="3.30.420.10">
    <property type="entry name" value="Ribonuclease H-like superfamily/Ribonuclease H"/>
    <property type="match status" value="2"/>
</dbReference>
<protein>
    <recommendedName>
        <fullName evidence="11">Ribonuclease</fullName>
        <ecNumber evidence="11">3.1.26.4</ecNumber>
    </recommendedName>
</protein>
<evidence type="ECO:0000256" key="2">
    <source>
        <dbReference type="ARBA" id="ARBA00004065"/>
    </source>
</evidence>
<comment type="similarity">
    <text evidence="4">Belongs to the RNase HII family. RnhC subfamily.</text>
</comment>
<evidence type="ECO:0000256" key="5">
    <source>
        <dbReference type="ARBA" id="ARBA00022490"/>
    </source>
</evidence>
<feature type="domain" description="RNase H type-2" evidence="12">
    <location>
        <begin position="19"/>
        <end position="112"/>
    </location>
</feature>
<evidence type="ECO:0000313" key="14">
    <source>
        <dbReference type="Proteomes" id="UP000176501"/>
    </source>
</evidence>
<dbReference type="PANTHER" id="PTHR10954:SF23">
    <property type="entry name" value="RIBONUCLEASE"/>
    <property type="match status" value="1"/>
</dbReference>
<dbReference type="InterPro" id="IPR012337">
    <property type="entry name" value="RNaseH-like_sf"/>
</dbReference>
<keyword evidence="6 11" id="KW-0540">Nuclease</keyword>
<dbReference type="GO" id="GO:0005737">
    <property type="term" value="C:cytoplasm"/>
    <property type="evidence" value="ECO:0007669"/>
    <property type="project" value="UniProtKB-SubCell"/>
</dbReference>
<dbReference type="GO" id="GO:0043137">
    <property type="term" value="P:DNA replication, removal of RNA primer"/>
    <property type="evidence" value="ECO:0007669"/>
    <property type="project" value="TreeGrafter"/>
</dbReference>
<evidence type="ECO:0000256" key="7">
    <source>
        <dbReference type="ARBA" id="ARBA00022723"/>
    </source>
</evidence>
<dbReference type="GO" id="GO:0006298">
    <property type="term" value="P:mismatch repair"/>
    <property type="evidence" value="ECO:0007669"/>
    <property type="project" value="TreeGrafter"/>
</dbReference>
<comment type="caution">
    <text evidence="10">Lacks conserved residue(s) required for the propagation of feature annotation.</text>
</comment>
<dbReference type="GO" id="GO:0046872">
    <property type="term" value="F:metal ion binding"/>
    <property type="evidence" value="ECO:0007669"/>
    <property type="project" value="UniProtKB-KW"/>
</dbReference>
<evidence type="ECO:0000256" key="1">
    <source>
        <dbReference type="ARBA" id="ARBA00000077"/>
    </source>
</evidence>
<evidence type="ECO:0000256" key="4">
    <source>
        <dbReference type="ARBA" id="ARBA00008378"/>
    </source>
</evidence>
<dbReference type="Pfam" id="PF01351">
    <property type="entry name" value="RNase_HII"/>
    <property type="match status" value="1"/>
</dbReference>
<dbReference type="Proteomes" id="UP000176501">
    <property type="component" value="Unassembled WGS sequence"/>
</dbReference>
<dbReference type="PROSITE" id="PS51975">
    <property type="entry name" value="RNASE_H_2"/>
    <property type="match status" value="1"/>
</dbReference>
<sequence length="112" mass="12067">MGSKPTFLIERELVSLGFRAIVGVDEAGCGSLAGPLVAAAVILPLDSRLGGVNDSKRLSPSLRDGLYEFIFERARAKLAVQFPEYGFEIHKGYATKGHKEAIKKHGACSAYE</sequence>
<dbReference type="PANTHER" id="PTHR10954">
    <property type="entry name" value="RIBONUCLEASE H2 SUBUNIT A"/>
    <property type="match status" value="1"/>
</dbReference>